<accession>A0A5C6VE07</accession>
<dbReference type="InterPro" id="IPR035994">
    <property type="entry name" value="Nucleoside_phosphorylase_sf"/>
</dbReference>
<dbReference type="GO" id="GO:0005829">
    <property type="term" value="C:cytosol"/>
    <property type="evidence" value="ECO:0007669"/>
    <property type="project" value="TreeGrafter"/>
</dbReference>
<dbReference type="SUPFAM" id="SSF53167">
    <property type="entry name" value="Purine and uridine phosphorylases"/>
    <property type="match status" value="1"/>
</dbReference>
<evidence type="ECO:0000256" key="2">
    <source>
        <dbReference type="ARBA" id="ARBA00021980"/>
    </source>
</evidence>
<dbReference type="Pfam" id="PF01048">
    <property type="entry name" value="PNP_UDP_1"/>
    <property type="match status" value="1"/>
</dbReference>
<protein>
    <recommendedName>
        <fullName evidence="2">Uridine phosphorylase</fullName>
        <ecNumber evidence="1">2.4.2.3</ecNumber>
    </recommendedName>
</protein>
<comment type="caution">
    <text evidence="5">The sequence shown here is derived from an EMBL/GenBank/DDBJ whole genome shotgun (WGS) entry which is preliminary data.</text>
</comment>
<keyword evidence="6" id="KW-1185">Reference proteome</keyword>
<gene>
    <name evidence="5" type="ORF">FRX97_02475</name>
</gene>
<evidence type="ECO:0000313" key="5">
    <source>
        <dbReference type="EMBL" id="TXC81975.1"/>
    </source>
</evidence>
<comment type="catalytic activity">
    <reaction evidence="3">
        <text>uridine + phosphate = alpha-D-ribose 1-phosphate + uracil</text>
        <dbReference type="Rhea" id="RHEA:24388"/>
        <dbReference type="ChEBI" id="CHEBI:16704"/>
        <dbReference type="ChEBI" id="CHEBI:17568"/>
        <dbReference type="ChEBI" id="CHEBI:43474"/>
        <dbReference type="ChEBI" id="CHEBI:57720"/>
        <dbReference type="EC" id="2.4.2.3"/>
    </reaction>
</comment>
<dbReference type="AlphaFoldDB" id="A0A5C6VE07"/>
<dbReference type="Gene3D" id="3.40.50.1580">
    <property type="entry name" value="Nucleoside phosphorylase domain"/>
    <property type="match status" value="1"/>
</dbReference>
<dbReference type="GO" id="GO:0004850">
    <property type="term" value="F:uridine phosphorylase activity"/>
    <property type="evidence" value="ECO:0007669"/>
    <property type="project" value="UniProtKB-EC"/>
</dbReference>
<proteinExistence type="predicted"/>
<feature type="domain" description="Nucleoside phosphorylase" evidence="4">
    <location>
        <begin position="30"/>
        <end position="260"/>
    </location>
</feature>
<dbReference type="GO" id="GO:0006218">
    <property type="term" value="P:uridine catabolic process"/>
    <property type="evidence" value="ECO:0007669"/>
    <property type="project" value="TreeGrafter"/>
</dbReference>
<evidence type="ECO:0000256" key="3">
    <source>
        <dbReference type="ARBA" id="ARBA00048447"/>
    </source>
</evidence>
<dbReference type="PANTHER" id="PTHR43691:SF11">
    <property type="entry name" value="FI09636P-RELATED"/>
    <property type="match status" value="1"/>
</dbReference>
<dbReference type="EMBL" id="VORB01000002">
    <property type="protein sequence ID" value="TXC81975.1"/>
    <property type="molecule type" value="Genomic_DNA"/>
</dbReference>
<evidence type="ECO:0000256" key="1">
    <source>
        <dbReference type="ARBA" id="ARBA00011888"/>
    </source>
</evidence>
<evidence type="ECO:0000259" key="4">
    <source>
        <dbReference type="Pfam" id="PF01048"/>
    </source>
</evidence>
<evidence type="ECO:0000313" key="6">
    <source>
        <dbReference type="Proteomes" id="UP000321168"/>
    </source>
</evidence>
<dbReference type="EC" id="2.4.2.3" evidence="1"/>
<name>A0A5C6VE07_9FLAO</name>
<dbReference type="Proteomes" id="UP000321168">
    <property type="component" value="Unassembled WGS sequence"/>
</dbReference>
<reference evidence="5 6" key="1">
    <citation type="submission" date="2019-08" db="EMBL/GenBank/DDBJ databases">
        <title>Genome of Luteibaculum oceani JCM 18817.</title>
        <authorList>
            <person name="Bowman J.P."/>
        </authorList>
    </citation>
    <scope>NUCLEOTIDE SEQUENCE [LARGE SCALE GENOMIC DNA]</scope>
    <source>
        <strain evidence="5 6">JCM 18817</strain>
    </source>
</reference>
<dbReference type="OrthoDB" id="9772602at2"/>
<dbReference type="RefSeq" id="WP_147013039.1">
    <property type="nucleotide sequence ID" value="NZ_VORB01000002.1"/>
</dbReference>
<sequence>MSPNDQWVKTQSQTAAYHINLTGEEISNDIIIVGDPERVGTIGERFDEIHYQKSNREFSSLGGRLNNKQLTVVSSGIGVDNIDILLNEIEHVVNGNSQAKRTLNFYRLGTTGGLQRELSPGSVLISEYAIGIEGLMHYYPIKYSDEEKNLALSFKQENFLPTEIAAPYAVRKGSKILPQFPKAWIKGITLTANGFYGPQLRDGAHGLSKKRHSIEELSQFSFQNLALTNIEMECSGIYGMAKLFNHQAVTICTVIANRITGEIASDIKGATNNLIDHALEVITT</sequence>
<dbReference type="InterPro" id="IPR000845">
    <property type="entry name" value="Nucleoside_phosphorylase_d"/>
</dbReference>
<dbReference type="PANTHER" id="PTHR43691">
    <property type="entry name" value="URIDINE PHOSPHORYLASE"/>
    <property type="match status" value="1"/>
</dbReference>
<organism evidence="5 6">
    <name type="scientific">Luteibaculum oceani</name>
    <dbReference type="NCBI Taxonomy" id="1294296"/>
    <lineage>
        <taxon>Bacteria</taxon>
        <taxon>Pseudomonadati</taxon>
        <taxon>Bacteroidota</taxon>
        <taxon>Flavobacteriia</taxon>
        <taxon>Flavobacteriales</taxon>
        <taxon>Luteibaculaceae</taxon>
        <taxon>Luteibaculum</taxon>
    </lineage>
</organism>